<proteinExistence type="predicted"/>
<reference evidence="1" key="1">
    <citation type="submission" date="2022-11" db="EMBL/GenBank/DDBJ databases">
        <title>Genome Resource of Sclerotinia nivalis Strain SnTB1, a Plant Pathogen Isolated from American Ginseng.</title>
        <authorList>
            <person name="Fan S."/>
        </authorList>
    </citation>
    <scope>NUCLEOTIDE SEQUENCE</scope>
    <source>
        <strain evidence="1">SnTB1</strain>
    </source>
</reference>
<organism evidence="1 2">
    <name type="scientific">Sclerotinia nivalis</name>
    <dbReference type="NCBI Taxonomy" id="352851"/>
    <lineage>
        <taxon>Eukaryota</taxon>
        <taxon>Fungi</taxon>
        <taxon>Dikarya</taxon>
        <taxon>Ascomycota</taxon>
        <taxon>Pezizomycotina</taxon>
        <taxon>Leotiomycetes</taxon>
        <taxon>Helotiales</taxon>
        <taxon>Sclerotiniaceae</taxon>
        <taxon>Sclerotinia</taxon>
    </lineage>
</organism>
<accession>A0A9X0DFS7</accession>
<dbReference type="Proteomes" id="UP001152300">
    <property type="component" value="Unassembled WGS sequence"/>
</dbReference>
<evidence type="ECO:0000313" key="1">
    <source>
        <dbReference type="EMBL" id="KAJ8060047.1"/>
    </source>
</evidence>
<sequence>MPDVLTNCETINLHMEPPLPFHEDLRLTNVVIGTQEEMIGIIDCQATEYVL</sequence>
<gene>
    <name evidence="1" type="ORF">OCU04_011657</name>
</gene>
<dbReference type="OrthoDB" id="10459226at2759"/>
<name>A0A9X0DFS7_9HELO</name>
<comment type="caution">
    <text evidence="1">The sequence shown here is derived from an EMBL/GenBank/DDBJ whole genome shotgun (WGS) entry which is preliminary data.</text>
</comment>
<dbReference type="AlphaFoldDB" id="A0A9X0DFS7"/>
<dbReference type="EMBL" id="JAPEIS010000014">
    <property type="protein sequence ID" value="KAJ8060047.1"/>
    <property type="molecule type" value="Genomic_DNA"/>
</dbReference>
<keyword evidence="2" id="KW-1185">Reference proteome</keyword>
<evidence type="ECO:0000313" key="2">
    <source>
        <dbReference type="Proteomes" id="UP001152300"/>
    </source>
</evidence>
<protein>
    <submittedName>
        <fullName evidence="1">Uncharacterized protein</fullName>
    </submittedName>
</protein>